<proteinExistence type="inferred from homology"/>
<reference evidence="10" key="1">
    <citation type="submission" date="2019-03" db="EMBL/GenBank/DDBJ databases">
        <title>Improved annotation for the trematode Fasciola hepatica.</title>
        <authorList>
            <person name="Choi Y.-J."/>
            <person name="Martin J."/>
            <person name="Mitreva M."/>
        </authorList>
    </citation>
    <scope>NUCLEOTIDE SEQUENCE [LARGE SCALE GENOMIC DNA]</scope>
</reference>
<evidence type="ECO:0000256" key="5">
    <source>
        <dbReference type="ARBA" id="ARBA00022781"/>
    </source>
</evidence>
<dbReference type="GO" id="GO:0033179">
    <property type="term" value="C:proton-transporting V-type ATPase, V0 domain"/>
    <property type="evidence" value="ECO:0007669"/>
    <property type="project" value="InterPro"/>
</dbReference>
<evidence type="ECO:0000256" key="1">
    <source>
        <dbReference type="ARBA" id="ARBA00004127"/>
    </source>
</evidence>
<dbReference type="EMBL" id="JXXN02005322">
    <property type="protein sequence ID" value="THD19974.1"/>
    <property type="molecule type" value="Genomic_DNA"/>
</dbReference>
<dbReference type="GO" id="GO:0012505">
    <property type="term" value="C:endomembrane system"/>
    <property type="evidence" value="ECO:0007669"/>
    <property type="project" value="UniProtKB-SubCell"/>
</dbReference>
<evidence type="ECO:0000256" key="8">
    <source>
        <dbReference type="ARBA" id="ARBA00023136"/>
    </source>
</evidence>
<protein>
    <recommendedName>
        <fullName evidence="12">V-type proton ATPase subunit</fullName>
    </recommendedName>
</protein>
<evidence type="ECO:0000256" key="9">
    <source>
        <dbReference type="SAM" id="Phobius"/>
    </source>
</evidence>
<comment type="subcellular location">
    <subcellularLocation>
        <location evidence="1">Endomembrane system</location>
        <topology evidence="1">Multi-pass membrane protein</topology>
    </subcellularLocation>
</comment>
<evidence type="ECO:0000256" key="7">
    <source>
        <dbReference type="ARBA" id="ARBA00023065"/>
    </source>
</evidence>
<evidence type="ECO:0008006" key="12">
    <source>
        <dbReference type="Google" id="ProtNLM"/>
    </source>
</evidence>
<keyword evidence="11" id="KW-1185">Reference proteome</keyword>
<dbReference type="PANTHER" id="PTHR12263">
    <property type="entry name" value="VACUOLAR ATP SYNTHASE SUBUNIT H"/>
    <property type="match status" value="1"/>
</dbReference>
<keyword evidence="8 9" id="KW-0472">Membrane</keyword>
<dbReference type="GO" id="GO:0033181">
    <property type="term" value="C:plasma membrane proton-transporting V-type ATPase complex"/>
    <property type="evidence" value="ECO:0007669"/>
    <property type="project" value="TreeGrafter"/>
</dbReference>
<feature type="transmembrane region" description="Helical" evidence="9">
    <location>
        <begin position="6"/>
        <end position="25"/>
    </location>
</feature>
<dbReference type="Pfam" id="PF05493">
    <property type="entry name" value="ATP_synt_H"/>
    <property type="match status" value="1"/>
</dbReference>
<comment type="similarity">
    <text evidence="2">Belongs to the V-ATPase e1/e2 subunit family.</text>
</comment>
<evidence type="ECO:0000313" key="10">
    <source>
        <dbReference type="EMBL" id="THD19974.1"/>
    </source>
</evidence>
<dbReference type="PANTHER" id="PTHR12263:SF0">
    <property type="entry name" value="V-TYPE PROTON ATPASE SUBUNIT"/>
    <property type="match status" value="1"/>
</dbReference>
<evidence type="ECO:0000256" key="4">
    <source>
        <dbReference type="ARBA" id="ARBA00022692"/>
    </source>
</evidence>
<keyword evidence="7" id="KW-0406">Ion transport</keyword>
<name>A0A4E0R0A1_FASHE</name>
<comment type="caution">
    <text evidence="10">The sequence shown here is derived from an EMBL/GenBank/DDBJ whole genome shotgun (WGS) entry which is preliminary data.</text>
</comment>
<keyword evidence="5" id="KW-0375">Hydrogen ion transport</keyword>
<dbReference type="AlphaFoldDB" id="A0A4E0R0A1"/>
<evidence type="ECO:0000313" key="11">
    <source>
        <dbReference type="Proteomes" id="UP000230066"/>
    </source>
</evidence>
<dbReference type="InterPro" id="IPR008389">
    <property type="entry name" value="ATPase_V0-cplx_e1/e2_su"/>
</dbReference>
<gene>
    <name evidence="10" type="ORF">D915_009386</name>
</gene>
<organism evidence="10 11">
    <name type="scientific">Fasciola hepatica</name>
    <name type="common">Liver fluke</name>
    <dbReference type="NCBI Taxonomy" id="6192"/>
    <lineage>
        <taxon>Eukaryota</taxon>
        <taxon>Metazoa</taxon>
        <taxon>Spiralia</taxon>
        <taxon>Lophotrochozoa</taxon>
        <taxon>Platyhelminthes</taxon>
        <taxon>Trematoda</taxon>
        <taxon>Digenea</taxon>
        <taxon>Plagiorchiida</taxon>
        <taxon>Echinostomata</taxon>
        <taxon>Echinostomatoidea</taxon>
        <taxon>Fasciolidae</taxon>
        <taxon>Fasciola</taxon>
    </lineage>
</organism>
<dbReference type="GO" id="GO:0046961">
    <property type="term" value="F:proton-transporting ATPase activity, rotational mechanism"/>
    <property type="evidence" value="ECO:0007669"/>
    <property type="project" value="InterPro"/>
</dbReference>
<keyword evidence="3" id="KW-0813">Transport</keyword>
<sequence>MGYEVPLTVITIFWVLVGCGGPLVVPKGPNRPMIQLMLILTSVCCYLFWLMCSMPQINPLFGPQIPSHVVRVLQREWPVSLDWNLAVQFLYRWESDGRTTPISFSESMSELGRNLQTRILKPFLFNQLLKLLSSTIMSSLKNMQKKVGNSSVINSSVKLNEISCMVRLL</sequence>
<feature type="transmembrane region" description="Helical" evidence="9">
    <location>
        <begin position="32"/>
        <end position="51"/>
    </location>
</feature>
<dbReference type="Proteomes" id="UP000230066">
    <property type="component" value="Unassembled WGS sequence"/>
</dbReference>
<keyword evidence="4 9" id="KW-0812">Transmembrane</keyword>
<accession>A0A4E0R0A1</accession>
<evidence type="ECO:0000256" key="3">
    <source>
        <dbReference type="ARBA" id="ARBA00022448"/>
    </source>
</evidence>
<keyword evidence="6 9" id="KW-1133">Transmembrane helix</keyword>
<evidence type="ECO:0000256" key="2">
    <source>
        <dbReference type="ARBA" id="ARBA00008328"/>
    </source>
</evidence>
<evidence type="ECO:0000256" key="6">
    <source>
        <dbReference type="ARBA" id="ARBA00022989"/>
    </source>
</evidence>